<dbReference type="InterPro" id="IPR014140">
    <property type="entry name" value="DNA_helicase_suAddB"/>
</dbReference>
<comment type="function">
    <text evidence="14">The heterodimer acts as both an ATP-dependent DNA helicase and an ATP-dependent, dual-direction single-stranded exonuclease. Recognizes the chi site generating a DNA molecule suitable for the initiation of homologous recombination. The AddB subunit has 5' -&gt; 3' nuclease activity but not helicase activity.</text>
</comment>
<dbReference type="Proteomes" id="UP000191448">
    <property type="component" value="Unassembled WGS sequence"/>
</dbReference>
<reference evidence="16 17" key="1">
    <citation type="submission" date="2016-02" db="EMBL/GenBank/DDBJ databases">
        <title>Genome sequence of Clostridium thermobutyricum DSM 4928.</title>
        <authorList>
            <person name="Poehlein A."/>
            <person name="Daniel R."/>
        </authorList>
    </citation>
    <scope>NUCLEOTIDE SEQUENCE [LARGE SCALE GENOMIC DNA]</scope>
    <source>
        <strain evidence="16 17">DSM 4928</strain>
    </source>
</reference>
<feature type="binding site" evidence="14">
    <location>
        <position position="1101"/>
    </location>
    <ligand>
        <name>[4Fe-4S] cluster</name>
        <dbReference type="ChEBI" id="CHEBI:49883"/>
    </ligand>
</feature>
<feature type="binding site" evidence="14">
    <location>
        <position position="782"/>
    </location>
    <ligand>
        <name>[4Fe-4S] cluster</name>
        <dbReference type="ChEBI" id="CHEBI:49883"/>
    </ligand>
</feature>
<dbReference type="Gene3D" id="6.10.140.1030">
    <property type="match status" value="1"/>
</dbReference>
<comment type="miscellaneous">
    <text evidence="14">Despite having conserved helicase domains, this subunit does not have helicase activity.</text>
</comment>
<dbReference type="GO" id="GO:0003690">
    <property type="term" value="F:double-stranded DNA binding"/>
    <property type="evidence" value="ECO:0007669"/>
    <property type="project" value="UniProtKB-UniRule"/>
</dbReference>
<dbReference type="Gene3D" id="3.40.50.300">
    <property type="entry name" value="P-loop containing nucleotide triphosphate hydrolases"/>
    <property type="match status" value="3"/>
</dbReference>
<evidence type="ECO:0000256" key="12">
    <source>
        <dbReference type="ARBA" id="ARBA00023125"/>
    </source>
</evidence>
<evidence type="ECO:0000256" key="9">
    <source>
        <dbReference type="ARBA" id="ARBA00022840"/>
    </source>
</evidence>
<comment type="cofactor">
    <cofactor evidence="14">
        <name>[4Fe-4S] cluster</name>
        <dbReference type="ChEBI" id="CHEBI:49883"/>
    </cofactor>
    <text evidence="14">Binds 1 [4Fe-4S] cluster.</text>
</comment>
<dbReference type="GO" id="GO:0000724">
    <property type="term" value="P:double-strand break repair via homologous recombination"/>
    <property type="evidence" value="ECO:0007669"/>
    <property type="project" value="UniProtKB-UniRule"/>
</dbReference>
<dbReference type="Pfam" id="PF21445">
    <property type="entry name" value="ADDB_N"/>
    <property type="match status" value="1"/>
</dbReference>
<dbReference type="AlphaFoldDB" id="A0A1V4SSU4"/>
<feature type="binding site" evidence="14">
    <location>
        <position position="1110"/>
    </location>
    <ligand>
        <name>[4Fe-4S] cluster</name>
        <dbReference type="ChEBI" id="CHEBI:49883"/>
    </ligand>
</feature>
<proteinExistence type="inferred from homology"/>
<keyword evidence="10 14" id="KW-0408">Iron</keyword>
<keyword evidence="3 14" id="KW-0479">Metal-binding</keyword>
<dbReference type="RefSeq" id="WP_080023452.1">
    <property type="nucleotide sequence ID" value="NZ_LTAY01000059.1"/>
</dbReference>
<keyword evidence="9 14" id="KW-0067">ATP-binding</keyword>
<evidence type="ECO:0000256" key="13">
    <source>
        <dbReference type="ARBA" id="ARBA00023204"/>
    </source>
</evidence>
<keyword evidence="7 14" id="KW-0347">Helicase</keyword>
<name>A0A1V4SSU4_9CLOT</name>
<comment type="similarity">
    <text evidence="14">Belongs to the helicase family. AddB/RexB type 1 subfamily.</text>
</comment>
<comment type="subunit">
    <text evidence="14">Heterodimer of AddA and AddB.</text>
</comment>
<protein>
    <recommendedName>
        <fullName evidence="14">ATP-dependent helicase/deoxyribonuclease subunit B</fullName>
        <ecNumber evidence="14">3.1.-.-</ecNumber>
    </recommendedName>
    <alternativeName>
        <fullName evidence="14">ATP-dependent helicase/nuclease subunit AddB</fullName>
    </alternativeName>
</protein>
<dbReference type="GO" id="GO:0046872">
    <property type="term" value="F:metal ion binding"/>
    <property type="evidence" value="ECO:0007669"/>
    <property type="project" value="UniProtKB-KW"/>
</dbReference>
<dbReference type="InterPro" id="IPR014017">
    <property type="entry name" value="DNA_helicase_UvrD-like_C"/>
</dbReference>
<dbReference type="EC" id="3.1.-.-" evidence="14"/>
<evidence type="ECO:0000259" key="15">
    <source>
        <dbReference type="PROSITE" id="PS51217"/>
    </source>
</evidence>
<evidence type="ECO:0000256" key="4">
    <source>
        <dbReference type="ARBA" id="ARBA00022741"/>
    </source>
</evidence>
<evidence type="ECO:0000256" key="3">
    <source>
        <dbReference type="ARBA" id="ARBA00022723"/>
    </source>
</evidence>
<keyword evidence="8 14" id="KW-0269">Exonuclease</keyword>
<comment type="caution">
    <text evidence="16">The sequence shown here is derived from an EMBL/GenBank/DDBJ whole genome shotgun (WGS) entry which is preliminary data.</text>
</comment>
<dbReference type="Gene3D" id="3.90.320.10">
    <property type="match status" value="1"/>
</dbReference>
<keyword evidence="4 14" id="KW-0547">Nucleotide-binding</keyword>
<keyword evidence="1 14" id="KW-0004">4Fe-4S</keyword>
<evidence type="ECO:0000256" key="6">
    <source>
        <dbReference type="ARBA" id="ARBA00022801"/>
    </source>
</evidence>
<keyword evidence="6 14" id="KW-0378">Hydrolase</keyword>
<dbReference type="Pfam" id="PF12705">
    <property type="entry name" value="PDDEXK_1"/>
    <property type="match status" value="1"/>
</dbReference>
<sequence length="1152" mass="134308">MGIRFIYGRAGSGKSTFCLEQIKKKLSNNNGNKLIIIVPEQYTFQREKDLLRVVGEEALLRSEVISFKRMARKVFDECGGRVHRIIKDEGKNMLIYKLLQEKGEDLSYFNRISKQQGFIDIISKTITEFKKYNISKEILLEGVEKTEDIDLKDKLLDLANIFEEYNSRIENKVIDGDDELTILSKKLRGCNIYEGAEIWIDEFTTFTPQQMDIINELSKTAKIINITLCMSNSSNKEEDVTDIFNAIKNTEKRIVKMMEENNIGYLEPIDLNKGVPYRFRNSKELAHLEEHFFTYPFKIYNGENSNIRLYKANNSYDEIDTIAKDIIRLVRDKNFRYKDIAVICRNINDYEKITSVIFTQYGIPYFLDKKIQVLSNPIVILIMSAIEILTKNWSYESIFKYLKSGLINMEREYIDKLENYVLENGIKGYKWTTEDVNNGFFNRENDISQEELEIKEIMEYIREPLMGFHNKIKGNKRVKDICTAVFEFLLELKVFEKIEDWIKDFEAESLEIKIKEYEQVPKIIMEVLDQAVEVMGEDKVSPKEFYKILNAGFESKEIGVIPVALDQVNIGDIARVKGREVKALYIIGVNDGILPSATKEEGIISDRDRDLLREMDIELAATTKARAFEEQYMVYTALTISSKYMMITYPMADFEGKSLRPSIIIPRLKRVMKPLKEESELFNYFNRDKYSKITTPTPTFNELVLALRKQVDNENIEEYWQEVYKWFLTREGFVEKTKNIFDGINYTNLENEVSREKLISLYKNNYGNLRFDVSRLEQYASCPFSYFVKYGLKARDRKIYEFSAPDLGSFMHEILDNFTTRVKNENISWSELNREKCRVIVDELVDKKLKEDVNSILNSSNRYKYFTNRFKRVITKSVSVISEQIKRGQFEVFSNEFSFGDVGSGEPIKLDLPSGERVYLTGRIDRIDTLIMNGVTYLRVVDYKSSAKKFDLAELFAGIQMQLLVYIDALIRNSKYILETGAVPGAILYFRIDDPILKGESILDEEKLKEEILKSLKMEGLLLKDAEVVRAMDNDMSSFSLVIPAKFNKNGEFDKTSSVATEEEFNLLREYVNIKMIELCTDMLSGNIKIQPIKYKDRDNCEFCDYSSICQFDTSIQDNNYNLIFKKSDDEIWSKIRKCVKGDCVEDDNEMD</sequence>
<evidence type="ECO:0000256" key="5">
    <source>
        <dbReference type="ARBA" id="ARBA00022763"/>
    </source>
</evidence>
<dbReference type="InterPro" id="IPR049035">
    <property type="entry name" value="ADDB_N"/>
</dbReference>
<evidence type="ECO:0000256" key="2">
    <source>
        <dbReference type="ARBA" id="ARBA00022722"/>
    </source>
</evidence>
<dbReference type="PROSITE" id="PS51217">
    <property type="entry name" value="UVRD_HELICASE_CTER"/>
    <property type="match status" value="1"/>
</dbReference>
<keyword evidence="5 14" id="KW-0227">DNA damage</keyword>
<keyword evidence="2 14" id="KW-0540">Nuclease</keyword>
<evidence type="ECO:0000256" key="10">
    <source>
        <dbReference type="ARBA" id="ARBA00023004"/>
    </source>
</evidence>
<dbReference type="GO" id="GO:0005524">
    <property type="term" value="F:ATP binding"/>
    <property type="evidence" value="ECO:0007669"/>
    <property type="project" value="UniProtKB-UniRule"/>
</dbReference>
<evidence type="ECO:0000256" key="7">
    <source>
        <dbReference type="ARBA" id="ARBA00022806"/>
    </source>
</evidence>
<dbReference type="InterPro" id="IPR011604">
    <property type="entry name" value="PDDEXK-like_dom_sf"/>
</dbReference>
<keyword evidence="12 14" id="KW-0238">DNA-binding</keyword>
<dbReference type="PANTHER" id="PTHR30591">
    <property type="entry name" value="RECBCD ENZYME SUBUNIT RECC"/>
    <property type="match status" value="1"/>
</dbReference>
<organism evidence="16 17">
    <name type="scientific">Clostridium thermobutyricum DSM 4928</name>
    <dbReference type="NCBI Taxonomy" id="1121339"/>
    <lineage>
        <taxon>Bacteria</taxon>
        <taxon>Bacillati</taxon>
        <taxon>Bacillota</taxon>
        <taxon>Clostridia</taxon>
        <taxon>Eubacteriales</taxon>
        <taxon>Clostridiaceae</taxon>
        <taxon>Clostridium</taxon>
    </lineage>
</organism>
<dbReference type="PANTHER" id="PTHR30591:SF1">
    <property type="entry name" value="RECBCD ENZYME SUBUNIT RECC"/>
    <property type="match status" value="1"/>
</dbReference>
<evidence type="ECO:0000313" key="17">
    <source>
        <dbReference type="Proteomes" id="UP000191448"/>
    </source>
</evidence>
<dbReference type="GO" id="GO:0051539">
    <property type="term" value="F:4 iron, 4 sulfur cluster binding"/>
    <property type="evidence" value="ECO:0007669"/>
    <property type="project" value="UniProtKB-KW"/>
</dbReference>
<dbReference type="OrthoDB" id="9758506at2"/>
<dbReference type="EMBL" id="LTAY01000059">
    <property type="protein sequence ID" value="OPX46960.1"/>
    <property type="molecule type" value="Genomic_DNA"/>
</dbReference>
<dbReference type="InterPro" id="IPR027417">
    <property type="entry name" value="P-loop_NTPase"/>
</dbReference>
<evidence type="ECO:0000256" key="1">
    <source>
        <dbReference type="ARBA" id="ARBA00022485"/>
    </source>
</evidence>
<gene>
    <name evidence="14 16" type="primary">addB</name>
    <name evidence="16" type="ORF">CLTHE_21970</name>
</gene>
<comment type="cofactor">
    <cofactor evidence="14">
        <name>Mg(2+)</name>
        <dbReference type="ChEBI" id="CHEBI:18420"/>
    </cofactor>
</comment>
<evidence type="ECO:0000256" key="14">
    <source>
        <dbReference type="HAMAP-Rule" id="MF_01452"/>
    </source>
</evidence>
<feature type="binding site" evidence="14">
    <location>
        <position position="1104"/>
    </location>
    <ligand>
        <name>[4Fe-4S] cluster</name>
        <dbReference type="ChEBI" id="CHEBI:49883"/>
    </ligand>
</feature>
<dbReference type="HAMAP" id="MF_01452">
    <property type="entry name" value="AddB_type1"/>
    <property type="match status" value="1"/>
</dbReference>
<accession>A0A1V4SSU4</accession>
<evidence type="ECO:0000256" key="11">
    <source>
        <dbReference type="ARBA" id="ARBA00023014"/>
    </source>
</evidence>
<keyword evidence="13 14" id="KW-0234">DNA repair</keyword>
<evidence type="ECO:0000256" key="8">
    <source>
        <dbReference type="ARBA" id="ARBA00022839"/>
    </source>
</evidence>
<dbReference type="GO" id="GO:0004386">
    <property type="term" value="F:helicase activity"/>
    <property type="evidence" value="ECO:0007669"/>
    <property type="project" value="UniProtKB-KW"/>
</dbReference>
<feature type="domain" description="UvrD-like helicase C-terminal" evidence="15">
    <location>
        <begin position="276"/>
        <end position="578"/>
    </location>
</feature>
<dbReference type="NCBIfam" id="TIGR02773">
    <property type="entry name" value="addB_Gpos"/>
    <property type="match status" value="1"/>
</dbReference>
<keyword evidence="11 14" id="KW-0411">Iron-sulfur</keyword>
<dbReference type="GO" id="GO:0008409">
    <property type="term" value="F:5'-3' exonuclease activity"/>
    <property type="evidence" value="ECO:0007669"/>
    <property type="project" value="UniProtKB-UniRule"/>
</dbReference>
<dbReference type="SUPFAM" id="SSF52540">
    <property type="entry name" value="P-loop containing nucleoside triphosphate hydrolases"/>
    <property type="match status" value="2"/>
</dbReference>
<dbReference type="InterPro" id="IPR038726">
    <property type="entry name" value="PDDEXK_AddAB-type"/>
</dbReference>
<evidence type="ECO:0000313" key="16">
    <source>
        <dbReference type="EMBL" id="OPX46960.1"/>
    </source>
</evidence>